<dbReference type="RefSeq" id="WP_179909040.1">
    <property type="nucleotide sequence ID" value="NZ_CP058910.1"/>
</dbReference>
<keyword evidence="2" id="KW-1185">Reference proteome</keyword>
<dbReference type="OrthoDB" id="311268at2157"/>
<dbReference type="GeneID" id="56079908"/>
<gene>
    <name evidence="1" type="ORF">HZS55_18555</name>
</gene>
<organism evidence="1 2">
    <name type="scientific">Halosimplex rubrum</name>
    <dbReference type="NCBI Taxonomy" id="869889"/>
    <lineage>
        <taxon>Archaea</taxon>
        <taxon>Methanobacteriati</taxon>
        <taxon>Methanobacteriota</taxon>
        <taxon>Stenosarchaea group</taxon>
        <taxon>Halobacteria</taxon>
        <taxon>Halobacteriales</taxon>
        <taxon>Haloarculaceae</taxon>
        <taxon>Halosimplex</taxon>
    </lineage>
</organism>
<name>A0A7D5T7K2_9EURY</name>
<reference evidence="1 2" key="1">
    <citation type="submission" date="2020-07" db="EMBL/GenBank/DDBJ databases">
        <title>Halosimplex pelagicum sp. nov. and Halosimplex rubrum sp. nov., isolated from salted brown alga Laminaria, and emended description of the genus Halosimplex.</title>
        <authorList>
            <person name="Cui H."/>
        </authorList>
    </citation>
    <scope>NUCLEOTIDE SEQUENCE [LARGE SCALE GENOMIC DNA]</scope>
    <source>
        <strain evidence="1 2">R27</strain>
    </source>
</reference>
<dbReference type="Pfam" id="PF24411">
    <property type="entry name" value="DUF7545"/>
    <property type="match status" value="1"/>
</dbReference>
<dbReference type="EMBL" id="CP058910">
    <property type="protein sequence ID" value="QLH79169.1"/>
    <property type="molecule type" value="Genomic_DNA"/>
</dbReference>
<evidence type="ECO:0000313" key="2">
    <source>
        <dbReference type="Proteomes" id="UP000509667"/>
    </source>
</evidence>
<dbReference type="KEGG" id="hrr:HZS55_18555"/>
<proteinExistence type="predicted"/>
<evidence type="ECO:0000313" key="1">
    <source>
        <dbReference type="EMBL" id="QLH79169.1"/>
    </source>
</evidence>
<dbReference type="AlphaFoldDB" id="A0A7D5T7K2"/>
<sequence length="96" mass="10337">MAESETVTLTIEAGDATDELEVPTALVGMLAESDDESPPEVVGDIAMFGLAQRIHSAAHHSEGEPAEEIADTEELTLELFEERFGRTFAELTGHSH</sequence>
<protein>
    <submittedName>
        <fullName evidence="1">Uncharacterized protein</fullName>
    </submittedName>
</protein>
<accession>A0A7D5T7K2</accession>
<dbReference type="Proteomes" id="UP000509667">
    <property type="component" value="Chromosome"/>
</dbReference>
<dbReference type="InterPro" id="IPR055967">
    <property type="entry name" value="DUF7545"/>
</dbReference>